<evidence type="ECO:0000256" key="1">
    <source>
        <dbReference type="SAM" id="Phobius"/>
    </source>
</evidence>
<proteinExistence type="predicted"/>
<keyword evidence="1" id="KW-0472">Membrane</keyword>
<keyword evidence="1" id="KW-0812">Transmembrane</keyword>
<dbReference type="AlphaFoldDB" id="A0A1J1HQ80"/>
<sequence>MTKYFDIETNFQGLKCSDILEYMYDKKSEVDRELEQYFHGLNFMTALGTISLLGLMWLYT</sequence>
<protein>
    <submittedName>
        <fullName evidence="2">CLUMA_CG003359, isoform A</fullName>
    </submittedName>
</protein>
<keyword evidence="3" id="KW-1185">Reference proteome</keyword>
<feature type="transmembrane region" description="Helical" evidence="1">
    <location>
        <begin position="37"/>
        <end position="59"/>
    </location>
</feature>
<accession>A0A1J1HQ80</accession>
<keyword evidence="1" id="KW-1133">Transmembrane helix</keyword>
<reference evidence="2 3" key="1">
    <citation type="submission" date="2015-04" db="EMBL/GenBank/DDBJ databases">
        <authorList>
            <person name="Syromyatnikov M.Y."/>
            <person name="Popov V.N."/>
        </authorList>
    </citation>
    <scope>NUCLEOTIDE SEQUENCE [LARGE SCALE GENOMIC DNA]</scope>
</reference>
<dbReference type="Proteomes" id="UP000183832">
    <property type="component" value="Unassembled WGS sequence"/>
</dbReference>
<evidence type="ECO:0000313" key="2">
    <source>
        <dbReference type="EMBL" id="CRK89540.1"/>
    </source>
</evidence>
<evidence type="ECO:0000313" key="3">
    <source>
        <dbReference type="Proteomes" id="UP000183832"/>
    </source>
</evidence>
<dbReference type="EMBL" id="CVRI01000013">
    <property type="protein sequence ID" value="CRK89540.1"/>
    <property type="molecule type" value="Genomic_DNA"/>
</dbReference>
<organism evidence="2 3">
    <name type="scientific">Clunio marinus</name>
    <dbReference type="NCBI Taxonomy" id="568069"/>
    <lineage>
        <taxon>Eukaryota</taxon>
        <taxon>Metazoa</taxon>
        <taxon>Ecdysozoa</taxon>
        <taxon>Arthropoda</taxon>
        <taxon>Hexapoda</taxon>
        <taxon>Insecta</taxon>
        <taxon>Pterygota</taxon>
        <taxon>Neoptera</taxon>
        <taxon>Endopterygota</taxon>
        <taxon>Diptera</taxon>
        <taxon>Nematocera</taxon>
        <taxon>Chironomoidea</taxon>
        <taxon>Chironomidae</taxon>
        <taxon>Clunio</taxon>
    </lineage>
</organism>
<gene>
    <name evidence="2" type="ORF">CLUMA_CG003359</name>
</gene>
<name>A0A1J1HQ80_9DIPT</name>